<comment type="caution">
    <text evidence="1">The sequence shown here is derived from an EMBL/GenBank/DDBJ whole genome shotgun (WGS) entry which is preliminary data.</text>
</comment>
<sequence length="190" mass="21611">MENKEPVYKQEEYRPKIALAAGRLIKLIIAAESSRHLKESPDAIKADQNAITTKFKSLKRDMDVVNKHGITCPNLAKLYVELEKIEKLAENCTGENIDPEVFLVDKDIVSKKIRSVGKALANAQSHPFTCPLLSKVNTEMEKLSKIVVQYDIAPADRKHIVREVQARLTSYDRKFKESQQNQTDQPLFSF</sequence>
<name>A0A8H9N184_VIBVL</name>
<accession>A0A8H9N184</accession>
<reference evidence="1" key="2">
    <citation type="submission" date="2019-01" db="EMBL/GenBank/DDBJ databases">
        <authorList>
            <consortium name="NCBI Pathogen Detection Project"/>
        </authorList>
    </citation>
    <scope>NUCLEOTIDE SEQUENCE</scope>
    <source>
        <strain evidence="1">BCW_3452</strain>
    </source>
</reference>
<dbReference type="Proteomes" id="UP000863257">
    <property type="component" value="Unassembled WGS sequence"/>
</dbReference>
<dbReference type="EMBL" id="DACRBY010000017">
    <property type="protein sequence ID" value="HAS8540904.1"/>
    <property type="molecule type" value="Genomic_DNA"/>
</dbReference>
<dbReference type="AlphaFoldDB" id="A0A8H9N184"/>
<gene>
    <name evidence="1" type="ORF">I7730_14030</name>
</gene>
<organism evidence="1">
    <name type="scientific">Vibrio vulnificus</name>
    <dbReference type="NCBI Taxonomy" id="672"/>
    <lineage>
        <taxon>Bacteria</taxon>
        <taxon>Pseudomonadati</taxon>
        <taxon>Pseudomonadota</taxon>
        <taxon>Gammaproteobacteria</taxon>
        <taxon>Vibrionales</taxon>
        <taxon>Vibrionaceae</taxon>
        <taxon>Vibrio</taxon>
    </lineage>
</organism>
<reference evidence="1" key="1">
    <citation type="journal article" date="2018" name="Genome Biol.">
        <title>SKESA: strategic k-mer extension for scrupulous assemblies.</title>
        <authorList>
            <person name="Souvorov A."/>
            <person name="Agarwala R."/>
            <person name="Lipman D.J."/>
        </authorList>
    </citation>
    <scope>NUCLEOTIDE SEQUENCE</scope>
    <source>
        <strain evidence="1">BCW_3452</strain>
    </source>
</reference>
<protein>
    <submittedName>
        <fullName evidence="1">Uncharacterized protein</fullName>
    </submittedName>
</protein>
<proteinExistence type="predicted"/>
<evidence type="ECO:0000313" key="1">
    <source>
        <dbReference type="EMBL" id="HAS8540904.1"/>
    </source>
</evidence>